<reference evidence="1 2" key="1">
    <citation type="submission" date="2014-05" db="EMBL/GenBank/DDBJ databases">
        <title>Complete genome sequence of the Streptomyces mutabilis TRM45540.</title>
        <authorList>
            <person name="Luo X."/>
            <person name="Zhang L."/>
        </authorList>
    </citation>
    <scope>NUCLEOTIDE SEQUENCE [LARGE SCALE GENOMIC DNA]</scope>
    <source>
        <strain evidence="1 2">TRM45540</strain>
    </source>
</reference>
<evidence type="ECO:0000313" key="2">
    <source>
        <dbReference type="Proteomes" id="UP000029095"/>
    </source>
</evidence>
<dbReference type="InterPro" id="IPR006311">
    <property type="entry name" value="TAT_signal"/>
</dbReference>
<dbReference type="Proteomes" id="UP000029095">
    <property type="component" value="Unassembled WGS sequence"/>
</dbReference>
<proteinExistence type="predicted"/>
<name>A0A086MT77_9ACTN</name>
<keyword evidence="2" id="KW-1185">Reference proteome</keyword>
<protein>
    <submittedName>
        <fullName evidence="1">Uncharacterized protein</fullName>
    </submittedName>
</protein>
<accession>A0A086MT77</accession>
<dbReference type="AlphaFoldDB" id="A0A086MT77"/>
<dbReference type="PROSITE" id="PS51318">
    <property type="entry name" value="TAT"/>
    <property type="match status" value="1"/>
</dbReference>
<dbReference type="EMBL" id="JNFQ01000003">
    <property type="protein sequence ID" value="KFG72095.1"/>
    <property type="molecule type" value="Genomic_DNA"/>
</dbReference>
<sequence length="232" mass="25115">MNQHENVAPHATLKRRHVVAAALGVAGGAVLWSAPGTAAAAADASPAGPWKSRRSANGWPVIEEAPEHRVEGAGDTGVSCRGGDVATVLLHLTRRYHYEVRAIAPRDITGHTTDRVLSQRYESNYLSGTAITIFPALYPEGAKGNVYPQDLATIRDILAELEGLVMWGGDLDPVKESHFQIDVAPRDPKLADVAARIRGWESRPGAGAGVVPDVFATRRRLRARDLRNRQNR</sequence>
<dbReference type="RefSeq" id="WP_063835799.1">
    <property type="nucleotide sequence ID" value="NZ_KN039947.1"/>
</dbReference>
<organism evidence="1 2">
    <name type="scientific">Streptomyces mutabilis</name>
    <dbReference type="NCBI Taxonomy" id="67332"/>
    <lineage>
        <taxon>Bacteria</taxon>
        <taxon>Bacillati</taxon>
        <taxon>Actinomycetota</taxon>
        <taxon>Actinomycetes</taxon>
        <taxon>Kitasatosporales</taxon>
        <taxon>Streptomycetaceae</taxon>
        <taxon>Streptomyces</taxon>
    </lineage>
</organism>
<comment type="caution">
    <text evidence="1">The sequence shown here is derived from an EMBL/GenBank/DDBJ whole genome shotgun (WGS) entry which is preliminary data.</text>
</comment>
<evidence type="ECO:0000313" key="1">
    <source>
        <dbReference type="EMBL" id="KFG72095.1"/>
    </source>
</evidence>
<gene>
    <name evidence="1" type="ORF">FM21_28330</name>
</gene>
<dbReference type="STRING" id="1915400.FM21_28330"/>
<dbReference type="HOGENOM" id="CLU_093866_0_0_11"/>